<dbReference type="Proteomes" id="UP000007431">
    <property type="component" value="Unassembled WGS sequence"/>
</dbReference>
<evidence type="ECO:0000313" key="2">
    <source>
        <dbReference type="Proteomes" id="UP000007431"/>
    </source>
</evidence>
<accession>D8PP11</accession>
<dbReference type="HOGENOM" id="CLU_797296_0_0_1"/>
<dbReference type="EMBL" id="GL377302">
    <property type="protein sequence ID" value="EFJ02943.1"/>
    <property type="molecule type" value="Genomic_DNA"/>
</dbReference>
<dbReference type="KEGG" id="scm:SCHCO_02501065"/>
<dbReference type="InParanoid" id="D8PP11"/>
<dbReference type="OrthoDB" id="3124923at2759"/>
<evidence type="ECO:0000313" key="1">
    <source>
        <dbReference type="EMBL" id="EFJ02943.1"/>
    </source>
</evidence>
<proteinExistence type="predicted"/>
<reference evidence="1 2" key="1">
    <citation type="journal article" date="2010" name="Nat. Biotechnol.">
        <title>Genome sequence of the model mushroom Schizophyllum commune.</title>
        <authorList>
            <person name="Ohm R.A."/>
            <person name="de Jong J.F."/>
            <person name="Lugones L.G."/>
            <person name="Aerts A."/>
            <person name="Kothe E."/>
            <person name="Stajich J.E."/>
            <person name="de Vries R.P."/>
            <person name="Record E."/>
            <person name="Levasseur A."/>
            <person name="Baker S.E."/>
            <person name="Bartholomew K.A."/>
            <person name="Coutinho P.M."/>
            <person name="Erdmann S."/>
            <person name="Fowler T.J."/>
            <person name="Gathman A.C."/>
            <person name="Lombard V."/>
            <person name="Henrissat B."/>
            <person name="Knabe N."/>
            <person name="Kuees U."/>
            <person name="Lilly W.W."/>
            <person name="Lindquist E."/>
            <person name="Lucas S."/>
            <person name="Magnuson J.K."/>
            <person name="Piumi F."/>
            <person name="Raudaskoski M."/>
            <person name="Salamov A."/>
            <person name="Schmutz J."/>
            <person name="Schwarze F.W.M.R."/>
            <person name="vanKuyk P.A."/>
            <person name="Horton J.S."/>
            <person name="Grigoriev I.V."/>
            <person name="Woesten H.A.B."/>
        </authorList>
    </citation>
    <scope>NUCLEOTIDE SEQUENCE [LARGE SCALE GENOMIC DNA]</scope>
    <source>
        <strain evidence="2">H4-8 / FGSC 9210</strain>
    </source>
</reference>
<sequence length="348" mass="38056">MEKRRDGSEFDFFPVSADAVKWTRYNTQQLARHPTNSSHNPPYFPAGGHVHGTPSPGERRKIECALSAHPPNLPTFQWAGPGRGPPRSDPEICDAGLEDWATTGHGRSTAFLTLSYLPFSPTSLPQYFLTLVLCQTAPSALTSNLLATRTINRHQTHLSALMLLGDSTARLCLPLARRAITSTATTRDYRSHLTIISVDATFIFCASIRLTTFGLERAAVRPPTTAGLHAVSVEEQQDGLIGVPISVSLRFFSPPAAPVLNEGVDRDVTLKPRPLFLAADATWKTCERCQVGELIPLRCVSWITSAQAMSAAFGTPLPAPSFLYVGVWDIPDCRRHHAQRSRTPPLSV</sequence>
<protein>
    <submittedName>
        <fullName evidence="1">Uncharacterized protein</fullName>
    </submittedName>
</protein>
<organism evidence="2">
    <name type="scientific">Schizophyllum commune (strain H4-8 / FGSC 9210)</name>
    <name type="common">Split gill fungus</name>
    <dbReference type="NCBI Taxonomy" id="578458"/>
    <lineage>
        <taxon>Eukaryota</taxon>
        <taxon>Fungi</taxon>
        <taxon>Dikarya</taxon>
        <taxon>Basidiomycota</taxon>
        <taxon>Agaricomycotina</taxon>
        <taxon>Agaricomycetes</taxon>
        <taxon>Agaricomycetidae</taxon>
        <taxon>Agaricales</taxon>
        <taxon>Schizophyllaceae</taxon>
        <taxon>Schizophyllum</taxon>
    </lineage>
</organism>
<dbReference type="VEuPathDB" id="FungiDB:SCHCODRAFT_02501065"/>
<dbReference type="AlphaFoldDB" id="D8PP11"/>
<keyword evidence="2" id="KW-1185">Reference proteome</keyword>
<gene>
    <name evidence="1" type="ORF">SCHCODRAFT_102473</name>
</gene>
<feature type="non-terminal residue" evidence="1">
    <location>
        <position position="348"/>
    </location>
</feature>
<dbReference type="GeneID" id="9585855"/>
<dbReference type="RefSeq" id="XP_003037845.1">
    <property type="nucleotide sequence ID" value="XM_003037799.1"/>
</dbReference>
<name>D8PP11_SCHCM</name>